<evidence type="ECO:0000313" key="1">
    <source>
        <dbReference type="EMBL" id="CAI5739638.1"/>
    </source>
</evidence>
<dbReference type="Proteomes" id="UP001159659">
    <property type="component" value="Unassembled WGS sequence"/>
</dbReference>
<sequence>MNYAFDCILGIPSLSRYQPKIDWLFRFVKRRSGYDVSEVFIHLLVASSDWPHVRVVNELYTTIIKHRDSDGPLCAVCSVTLMEPQNEAVEQRFPHTQTSFEQGFPILNEAVEQRFPHTQTLVIQKLSINIEAVEHGLPHTITSDEQRLPINIKAVEQDLPQTIEAVEDELPPLIDENEQTMDSHETDVVETEVPRLEGGYIILLR</sequence>
<evidence type="ECO:0000313" key="2">
    <source>
        <dbReference type="Proteomes" id="UP001159659"/>
    </source>
</evidence>
<proteinExistence type="predicted"/>
<protein>
    <submittedName>
        <fullName evidence="1">Uncharacterized protein</fullName>
    </submittedName>
</protein>
<accession>A0AAV0UUH1</accession>
<name>A0AAV0UUH1_9STRA</name>
<gene>
    <name evidence="1" type="ORF">PFR002_LOCUS9027</name>
</gene>
<dbReference type="EMBL" id="CANTFK010000990">
    <property type="protein sequence ID" value="CAI5739638.1"/>
    <property type="molecule type" value="Genomic_DNA"/>
</dbReference>
<dbReference type="AlphaFoldDB" id="A0AAV0UUH1"/>
<organism evidence="1 2">
    <name type="scientific">Peronospora farinosa</name>
    <dbReference type="NCBI Taxonomy" id="134698"/>
    <lineage>
        <taxon>Eukaryota</taxon>
        <taxon>Sar</taxon>
        <taxon>Stramenopiles</taxon>
        <taxon>Oomycota</taxon>
        <taxon>Peronosporomycetes</taxon>
        <taxon>Peronosporales</taxon>
        <taxon>Peronosporaceae</taxon>
        <taxon>Peronospora</taxon>
    </lineage>
</organism>
<comment type="caution">
    <text evidence="1">The sequence shown here is derived from an EMBL/GenBank/DDBJ whole genome shotgun (WGS) entry which is preliminary data.</text>
</comment>
<reference evidence="1" key="1">
    <citation type="submission" date="2022-12" db="EMBL/GenBank/DDBJ databases">
        <authorList>
            <person name="Webb A."/>
        </authorList>
    </citation>
    <scope>NUCLEOTIDE SEQUENCE</scope>
    <source>
        <strain evidence="1">Pf2</strain>
    </source>
</reference>